<evidence type="ECO:0000256" key="1">
    <source>
        <dbReference type="SAM" id="Phobius"/>
    </source>
</evidence>
<keyword evidence="1" id="KW-0812">Transmembrane</keyword>
<name>A0A1T5KPM0_9FIRM</name>
<dbReference type="EMBL" id="FUZT01000004">
    <property type="protein sequence ID" value="SKC65613.1"/>
    <property type="molecule type" value="Genomic_DNA"/>
</dbReference>
<dbReference type="Proteomes" id="UP000190285">
    <property type="component" value="Unassembled WGS sequence"/>
</dbReference>
<sequence>MKNRITKIQIATIIAFIAYAIWERAVYIWAEKLPKSDPIIRVDLVMIYPVLFILLIISFVQLWKQLGKKK</sequence>
<accession>A0A1T5KPM0</accession>
<feature type="transmembrane region" description="Helical" evidence="1">
    <location>
        <begin position="12"/>
        <end position="30"/>
    </location>
</feature>
<proteinExistence type="predicted"/>
<gene>
    <name evidence="2" type="ORF">SAMN02194393_02022</name>
</gene>
<protein>
    <submittedName>
        <fullName evidence="2">Uncharacterized protein</fullName>
    </submittedName>
</protein>
<organism evidence="2 3">
    <name type="scientific">Maledivibacter halophilus</name>
    <dbReference type="NCBI Taxonomy" id="36842"/>
    <lineage>
        <taxon>Bacteria</taxon>
        <taxon>Bacillati</taxon>
        <taxon>Bacillota</taxon>
        <taxon>Clostridia</taxon>
        <taxon>Peptostreptococcales</taxon>
        <taxon>Caminicellaceae</taxon>
        <taxon>Maledivibacter</taxon>
    </lineage>
</organism>
<feature type="transmembrane region" description="Helical" evidence="1">
    <location>
        <begin position="45"/>
        <end position="63"/>
    </location>
</feature>
<keyword evidence="3" id="KW-1185">Reference proteome</keyword>
<keyword evidence="1" id="KW-1133">Transmembrane helix</keyword>
<evidence type="ECO:0000313" key="2">
    <source>
        <dbReference type="EMBL" id="SKC65613.1"/>
    </source>
</evidence>
<reference evidence="3" key="1">
    <citation type="submission" date="2017-02" db="EMBL/GenBank/DDBJ databases">
        <authorList>
            <person name="Varghese N."/>
            <person name="Submissions S."/>
        </authorList>
    </citation>
    <scope>NUCLEOTIDE SEQUENCE [LARGE SCALE GENOMIC DNA]</scope>
    <source>
        <strain evidence="3">M1</strain>
    </source>
</reference>
<evidence type="ECO:0000313" key="3">
    <source>
        <dbReference type="Proteomes" id="UP000190285"/>
    </source>
</evidence>
<keyword evidence="1" id="KW-0472">Membrane</keyword>
<dbReference type="RefSeq" id="WP_079491314.1">
    <property type="nucleotide sequence ID" value="NZ_FUZT01000004.1"/>
</dbReference>
<dbReference type="AlphaFoldDB" id="A0A1T5KPM0"/>
<dbReference type="STRING" id="36842.SAMN02194393_02022"/>